<feature type="domain" description="Glycosyltransferase subfamily 4-like N-terminal" evidence="5">
    <location>
        <begin position="18"/>
        <end position="188"/>
    </location>
</feature>
<evidence type="ECO:0000313" key="7">
    <source>
        <dbReference type="Proteomes" id="UP000605670"/>
    </source>
</evidence>
<evidence type="ECO:0000313" key="6">
    <source>
        <dbReference type="EMBL" id="GGF53667.1"/>
    </source>
</evidence>
<dbReference type="AlphaFoldDB" id="A0A917F701"/>
<dbReference type="Pfam" id="PF13439">
    <property type="entry name" value="Glyco_transf_4"/>
    <property type="match status" value="1"/>
</dbReference>
<dbReference type="InterPro" id="IPR050194">
    <property type="entry name" value="Glycosyltransferase_grp1"/>
</dbReference>
<dbReference type="Gene3D" id="3.40.50.2000">
    <property type="entry name" value="Glycogen Phosphorylase B"/>
    <property type="match status" value="2"/>
</dbReference>
<dbReference type="RefSeq" id="WP_188430710.1">
    <property type="nucleotide sequence ID" value="NZ_BAABKH010000003.1"/>
</dbReference>
<proteinExistence type="predicted"/>
<evidence type="ECO:0000256" key="2">
    <source>
        <dbReference type="ARBA" id="ARBA00022676"/>
    </source>
</evidence>
<dbReference type="GO" id="GO:0016757">
    <property type="term" value="F:glycosyltransferase activity"/>
    <property type="evidence" value="ECO:0007669"/>
    <property type="project" value="UniProtKB-KW"/>
</dbReference>
<sequence>MAAPSRIALISSSYYPHFGGVEEHVRHVARGLLERGHPVEVWTVDRGDGLTDELIEGCRVRYLPTPLPARSARSLGRYLLASPQAILAWLRAYRQFRPDLLHVQCFGPNGVYGQALGLVMRTPMIVTSHGETFADEHGVFDRSQLLRAALRSAARRATLTACSSIVAKDLQTRFGAKIVHIIPNGVDPHGEDDGKAVTPVRTGGTHVIMGAGRLVHQKGFDLLLKAAAQAHHTPEIWLVGDGAEREKLETLARDLGVDHQVRFMGRRTAAEVQTLMAGADAVVVPSREEAFGIVVLEAWANGTPVLATHRGGPGDLITHGVDGILVDPHDTVPFADAIDQLLDAPEKAQQLSDAGRETVKSYTWSRVTNDYSQLYARLRRKG</sequence>
<protein>
    <recommendedName>
        <fullName evidence="1">D-inositol 3-phosphate glycosyltransferase</fullName>
    </recommendedName>
</protein>
<dbReference type="EMBL" id="BMEM01000003">
    <property type="protein sequence ID" value="GGF53667.1"/>
    <property type="molecule type" value="Genomic_DNA"/>
</dbReference>
<evidence type="ECO:0000256" key="3">
    <source>
        <dbReference type="ARBA" id="ARBA00022679"/>
    </source>
</evidence>
<evidence type="ECO:0000256" key="1">
    <source>
        <dbReference type="ARBA" id="ARBA00021292"/>
    </source>
</evidence>
<accession>A0A917F701</accession>
<gene>
    <name evidence="6" type="ORF">GCM10011366_21880</name>
</gene>
<evidence type="ECO:0000259" key="5">
    <source>
        <dbReference type="Pfam" id="PF13439"/>
    </source>
</evidence>
<dbReference type="Pfam" id="PF00534">
    <property type="entry name" value="Glycos_transf_1"/>
    <property type="match status" value="1"/>
</dbReference>
<comment type="caution">
    <text evidence="6">The sequence shown here is derived from an EMBL/GenBank/DDBJ whole genome shotgun (WGS) entry which is preliminary data.</text>
</comment>
<reference evidence="6" key="1">
    <citation type="journal article" date="2014" name="Int. J. Syst. Evol. Microbiol.">
        <title>Complete genome sequence of Corynebacterium casei LMG S-19264T (=DSM 44701T), isolated from a smear-ripened cheese.</title>
        <authorList>
            <consortium name="US DOE Joint Genome Institute (JGI-PGF)"/>
            <person name="Walter F."/>
            <person name="Albersmeier A."/>
            <person name="Kalinowski J."/>
            <person name="Ruckert C."/>
        </authorList>
    </citation>
    <scope>NUCLEOTIDE SEQUENCE</scope>
    <source>
        <strain evidence="6">CGMCC 1.12160</strain>
    </source>
</reference>
<dbReference type="GO" id="GO:1901137">
    <property type="term" value="P:carbohydrate derivative biosynthetic process"/>
    <property type="evidence" value="ECO:0007669"/>
    <property type="project" value="UniProtKB-ARBA"/>
</dbReference>
<keyword evidence="2" id="KW-0328">Glycosyltransferase</keyword>
<reference evidence="6" key="2">
    <citation type="submission" date="2020-09" db="EMBL/GenBank/DDBJ databases">
        <authorList>
            <person name="Sun Q."/>
            <person name="Zhou Y."/>
        </authorList>
    </citation>
    <scope>NUCLEOTIDE SEQUENCE</scope>
    <source>
        <strain evidence="6">CGMCC 1.12160</strain>
    </source>
</reference>
<organism evidence="6 7">
    <name type="scientific">Ornithinimicrobium tianjinense</name>
    <dbReference type="NCBI Taxonomy" id="1195761"/>
    <lineage>
        <taxon>Bacteria</taxon>
        <taxon>Bacillati</taxon>
        <taxon>Actinomycetota</taxon>
        <taxon>Actinomycetes</taxon>
        <taxon>Micrococcales</taxon>
        <taxon>Ornithinimicrobiaceae</taxon>
        <taxon>Ornithinimicrobium</taxon>
    </lineage>
</organism>
<dbReference type="SUPFAM" id="SSF53756">
    <property type="entry name" value="UDP-Glycosyltransferase/glycogen phosphorylase"/>
    <property type="match status" value="1"/>
</dbReference>
<dbReference type="CDD" id="cd03801">
    <property type="entry name" value="GT4_PimA-like"/>
    <property type="match status" value="1"/>
</dbReference>
<keyword evidence="7" id="KW-1185">Reference proteome</keyword>
<dbReference type="InterPro" id="IPR028098">
    <property type="entry name" value="Glyco_trans_4-like_N"/>
</dbReference>
<evidence type="ECO:0000259" key="4">
    <source>
        <dbReference type="Pfam" id="PF00534"/>
    </source>
</evidence>
<keyword evidence="3" id="KW-0808">Transferase</keyword>
<dbReference type="Proteomes" id="UP000605670">
    <property type="component" value="Unassembled WGS sequence"/>
</dbReference>
<dbReference type="InterPro" id="IPR001296">
    <property type="entry name" value="Glyco_trans_1"/>
</dbReference>
<feature type="domain" description="Glycosyl transferase family 1" evidence="4">
    <location>
        <begin position="206"/>
        <end position="357"/>
    </location>
</feature>
<dbReference type="PANTHER" id="PTHR45947:SF3">
    <property type="entry name" value="SULFOQUINOVOSYL TRANSFERASE SQD2"/>
    <property type="match status" value="1"/>
</dbReference>
<name>A0A917F701_9MICO</name>
<dbReference type="PANTHER" id="PTHR45947">
    <property type="entry name" value="SULFOQUINOVOSYL TRANSFERASE SQD2"/>
    <property type="match status" value="1"/>
</dbReference>